<name>A0A1S1NB99_9GAMM</name>
<dbReference type="SUPFAM" id="SSF48452">
    <property type="entry name" value="TPR-like"/>
    <property type="match status" value="1"/>
</dbReference>
<keyword evidence="3" id="KW-1185">Reference proteome</keyword>
<evidence type="ECO:0000313" key="3">
    <source>
        <dbReference type="Proteomes" id="UP000180253"/>
    </source>
</evidence>
<comment type="caution">
    <text evidence="2">The sequence shown here is derived from an EMBL/GenBank/DDBJ whole genome shotgun (WGS) entry which is preliminary data.</text>
</comment>
<sequence>MSSQQTHLSDLKQLVDDFQEIINNEQHEKIANLIAQYPQSYELHFLDGSYQAEKGTYEQAKDAFTRCLELKPDYHIARFQLCFLATLNSDVDTFNRFISSLLELTEQVYLSLFANALIHVCNNEIDHAKQMLKEGILLNNENHALNENMTKLLYMISEEPEQETVDDSEADELSSSTNSVLLDIYKNKFN</sequence>
<evidence type="ECO:0000256" key="1">
    <source>
        <dbReference type="PROSITE-ProRule" id="PRU00339"/>
    </source>
</evidence>
<dbReference type="Gene3D" id="1.25.40.10">
    <property type="entry name" value="Tetratricopeptide repeat domain"/>
    <property type="match status" value="1"/>
</dbReference>
<dbReference type="EMBL" id="MNAN01000018">
    <property type="protein sequence ID" value="OHU97349.1"/>
    <property type="molecule type" value="Genomic_DNA"/>
</dbReference>
<organism evidence="2 3">
    <name type="scientific">Pseudoalteromonas byunsanensis</name>
    <dbReference type="NCBI Taxonomy" id="327939"/>
    <lineage>
        <taxon>Bacteria</taxon>
        <taxon>Pseudomonadati</taxon>
        <taxon>Pseudomonadota</taxon>
        <taxon>Gammaproteobacteria</taxon>
        <taxon>Alteromonadales</taxon>
        <taxon>Pseudoalteromonadaceae</taxon>
        <taxon>Pseudoalteromonas</taxon>
    </lineage>
</organism>
<dbReference type="AlphaFoldDB" id="A0A1S1NB99"/>
<dbReference type="InterPro" id="IPR019734">
    <property type="entry name" value="TPR_rpt"/>
</dbReference>
<feature type="repeat" description="TPR" evidence="1">
    <location>
        <begin position="41"/>
        <end position="74"/>
    </location>
</feature>
<dbReference type="PROSITE" id="PS50005">
    <property type="entry name" value="TPR"/>
    <property type="match status" value="1"/>
</dbReference>
<reference evidence="2 3" key="1">
    <citation type="submission" date="2016-10" db="EMBL/GenBank/DDBJ databases">
        <title>Pseudoalteromonas amylolytica sp. nov., isolated from the surface seawater.</title>
        <authorList>
            <person name="Wu Y.-H."/>
            <person name="Cheng H."/>
            <person name="Jin X.-B."/>
            <person name="Wang C.-S."/>
            <person name="Xu X.-W."/>
        </authorList>
    </citation>
    <scope>NUCLEOTIDE SEQUENCE [LARGE SCALE GENOMIC DNA]</scope>
    <source>
        <strain evidence="2 3">JCM 12483</strain>
    </source>
</reference>
<accession>A0A1S1NB99</accession>
<dbReference type="STRING" id="327939.BIW53_03235"/>
<dbReference type="Proteomes" id="UP000180253">
    <property type="component" value="Unassembled WGS sequence"/>
</dbReference>
<keyword evidence="1" id="KW-0802">TPR repeat</keyword>
<dbReference type="InterPro" id="IPR011990">
    <property type="entry name" value="TPR-like_helical_dom_sf"/>
</dbReference>
<evidence type="ECO:0000313" key="2">
    <source>
        <dbReference type="EMBL" id="OHU97349.1"/>
    </source>
</evidence>
<dbReference type="OrthoDB" id="6198593at2"/>
<dbReference type="RefSeq" id="WP_070990378.1">
    <property type="nucleotide sequence ID" value="NZ_CBCSHD010000008.1"/>
</dbReference>
<protein>
    <submittedName>
        <fullName evidence="2">Uncharacterized protein</fullName>
    </submittedName>
</protein>
<gene>
    <name evidence="2" type="ORF">BIW53_03235</name>
</gene>
<proteinExistence type="predicted"/>